<evidence type="ECO:0000256" key="4">
    <source>
        <dbReference type="ARBA" id="ARBA00022568"/>
    </source>
</evidence>
<comment type="caution">
    <text evidence="17">The sequence shown here is derived from an EMBL/GenBank/DDBJ whole genome shotgun (WGS) entry which is preliminary data.</text>
</comment>
<evidence type="ECO:0000256" key="1">
    <source>
        <dbReference type="ARBA" id="ARBA00004448"/>
    </source>
</evidence>
<keyword evidence="18" id="KW-1185">Reference proteome</keyword>
<feature type="domain" description="Calcium uniporter protein C-terminal" evidence="16">
    <location>
        <begin position="226"/>
        <end position="383"/>
    </location>
</feature>
<dbReference type="GO" id="GO:0005262">
    <property type="term" value="F:calcium channel activity"/>
    <property type="evidence" value="ECO:0007669"/>
    <property type="project" value="UniProtKB-KW"/>
</dbReference>
<organism evidence="17 18">
    <name type="scientific">Ceratopteris richardii</name>
    <name type="common">Triangle waterfern</name>
    <dbReference type="NCBI Taxonomy" id="49495"/>
    <lineage>
        <taxon>Eukaryota</taxon>
        <taxon>Viridiplantae</taxon>
        <taxon>Streptophyta</taxon>
        <taxon>Embryophyta</taxon>
        <taxon>Tracheophyta</taxon>
        <taxon>Polypodiopsida</taxon>
        <taxon>Polypodiidae</taxon>
        <taxon>Polypodiales</taxon>
        <taxon>Pteridineae</taxon>
        <taxon>Pteridaceae</taxon>
        <taxon>Parkerioideae</taxon>
        <taxon>Ceratopteris</taxon>
    </lineage>
</organism>
<evidence type="ECO:0000256" key="13">
    <source>
        <dbReference type="ARBA" id="ARBA00023303"/>
    </source>
</evidence>
<evidence type="ECO:0000256" key="2">
    <source>
        <dbReference type="ARBA" id="ARBA00005653"/>
    </source>
</evidence>
<keyword evidence="4" id="KW-0109">Calcium transport</keyword>
<evidence type="ECO:0000256" key="7">
    <source>
        <dbReference type="ARBA" id="ARBA00022792"/>
    </source>
</evidence>
<dbReference type="PANTHER" id="PTHR13462:SF10">
    <property type="entry name" value="CALCIUM UNIPORTER PROTEIN, MITOCHONDRIAL"/>
    <property type="match status" value="1"/>
</dbReference>
<keyword evidence="3" id="KW-0813">Transport</keyword>
<dbReference type="InterPro" id="IPR006769">
    <property type="entry name" value="MCU_C"/>
</dbReference>
<keyword evidence="9 15" id="KW-1133">Transmembrane helix</keyword>
<dbReference type="OrthoDB" id="278338at2759"/>
<evidence type="ECO:0000259" key="16">
    <source>
        <dbReference type="Pfam" id="PF04678"/>
    </source>
</evidence>
<dbReference type="PANTHER" id="PTHR13462">
    <property type="entry name" value="CALCIUM UNIPORTER PROTEIN, MITOCHONDRIAL"/>
    <property type="match status" value="1"/>
</dbReference>
<evidence type="ECO:0000313" key="17">
    <source>
        <dbReference type="EMBL" id="KAH7427407.1"/>
    </source>
</evidence>
<keyword evidence="5" id="KW-0107">Calcium channel</keyword>
<reference evidence="17" key="1">
    <citation type="submission" date="2021-08" db="EMBL/GenBank/DDBJ databases">
        <title>WGS assembly of Ceratopteris richardii.</title>
        <authorList>
            <person name="Marchant D.B."/>
            <person name="Chen G."/>
            <person name="Jenkins J."/>
            <person name="Shu S."/>
            <person name="Leebens-Mack J."/>
            <person name="Grimwood J."/>
            <person name="Schmutz J."/>
            <person name="Soltis P."/>
            <person name="Soltis D."/>
            <person name="Chen Z.-H."/>
        </authorList>
    </citation>
    <scope>NUCLEOTIDE SEQUENCE</scope>
    <source>
        <strain evidence="17">Whitten #5841</strain>
        <tissue evidence="17">Leaf</tissue>
    </source>
</reference>
<comment type="similarity">
    <text evidence="2">Belongs to the MCU (TC 1.A.77) family.</text>
</comment>
<gene>
    <name evidence="17" type="ORF">KP509_10G043400</name>
</gene>
<evidence type="ECO:0000256" key="12">
    <source>
        <dbReference type="ARBA" id="ARBA00023136"/>
    </source>
</evidence>
<keyword evidence="6 15" id="KW-0812">Transmembrane</keyword>
<dbReference type="InterPro" id="IPR039055">
    <property type="entry name" value="MCU_fam"/>
</dbReference>
<feature type="transmembrane region" description="Helical" evidence="15">
    <location>
        <begin position="329"/>
        <end position="348"/>
    </location>
</feature>
<dbReference type="AlphaFoldDB" id="A0A8T2TVC0"/>
<evidence type="ECO:0000256" key="14">
    <source>
        <dbReference type="ARBA" id="ARBA00036634"/>
    </source>
</evidence>
<keyword evidence="10" id="KW-0406">Ion transport</keyword>
<evidence type="ECO:0000313" key="18">
    <source>
        <dbReference type="Proteomes" id="UP000825935"/>
    </source>
</evidence>
<dbReference type="GO" id="GO:0036444">
    <property type="term" value="P:calcium import into the mitochondrion"/>
    <property type="evidence" value="ECO:0007669"/>
    <property type="project" value="UniProtKB-ARBA"/>
</dbReference>
<sequence>MFVSRVYLCLGVYAYIDCLIHDICPWYKLVPRSILEFYSSSFTCSIVKVNRSMRKIVSGLVYLSKLKAGRKIHHSFHANIICNQDCLPPSCGYSRASTRFCDRYISSSESFIFPRQAFSSHPFQPTIAHDVKLPAKDLVDDVAQVQCKNLGEQSSIPSLPCSESVLGDSSQDSSRSLSVDEARKLLKLVKLEDFKKRMHSIRKHCMPLMEVMQLCKQMGTAINDAEAEEIVKSLDEAGIVLVFRGNVFLQPRKVAEALSQAMPFPLTLSDSAMKEEFVKLQREKEEIDRVAHKQVRHFLWAAFAALVAQSAIFFRLTFWELSWDVMEPIAIFATSTGLLAGFFFFVITKRDPSYFGFMDTLFSSKQRKLMKQRNFDLEMFRELEDMSSC</sequence>
<keyword evidence="11" id="KW-0496">Mitochondrion</keyword>
<keyword evidence="7" id="KW-0999">Mitochondrion inner membrane</keyword>
<dbReference type="GO" id="GO:0015292">
    <property type="term" value="F:uniporter activity"/>
    <property type="evidence" value="ECO:0007669"/>
    <property type="project" value="TreeGrafter"/>
</dbReference>
<dbReference type="Pfam" id="PF04678">
    <property type="entry name" value="MCU"/>
    <property type="match status" value="1"/>
</dbReference>
<accession>A0A8T2TVC0</accession>
<feature type="transmembrane region" description="Helical" evidence="15">
    <location>
        <begin position="298"/>
        <end position="317"/>
    </location>
</feature>
<evidence type="ECO:0000256" key="8">
    <source>
        <dbReference type="ARBA" id="ARBA00022837"/>
    </source>
</evidence>
<dbReference type="EMBL" id="CM035415">
    <property type="protein sequence ID" value="KAH7427407.1"/>
    <property type="molecule type" value="Genomic_DNA"/>
</dbReference>
<keyword evidence="12 15" id="KW-0472">Membrane</keyword>
<keyword evidence="8" id="KW-0106">Calcium</keyword>
<evidence type="ECO:0000256" key="5">
    <source>
        <dbReference type="ARBA" id="ARBA00022673"/>
    </source>
</evidence>
<evidence type="ECO:0000256" key="9">
    <source>
        <dbReference type="ARBA" id="ARBA00022989"/>
    </source>
</evidence>
<comment type="catalytic activity">
    <reaction evidence="14">
        <text>Ca(2+)(in) = Ca(2+)(out)</text>
        <dbReference type="Rhea" id="RHEA:29671"/>
        <dbReference type="ChEBI" id="CHEBI:29108"/>
    </reaction>
</comment>
<dbReference type="GO" id="GO:1990246">
    <property type="term" value="C:uniplex complex"/>
    <property type="evidence" value="ECO:0007669"/>
    <property type="project" value="TreeGrafter"/>
</dbReference>
<protein>
    <recommendedName>
        <fullName evidence="16">Calcium uniporter protein C-terminal domain-containing protein</fullName>
    </recommendedName>
</protein>
<dbReference type="GO" id="GO:0051560">
    <property type="term" value="P:mitochondrial calcium ion homeostasis"/>
    <property type="evidence" value="ECO:0007669"/>
    <property type="project" value="InterPro"/>
</dbReference>
<evidence type="ECO:0000256" key="10">
    <source>
        <dbReference type="ARBA" id="ARBA00023065"/>
    </source>
</evidence>
<evidence type="ECO:0000256" key="6">
    <source>
        <dbReference type="ARBA" id="ARBA00022692"/>
    </source>
</evidence>
<comment type="subcellular location">
    <subcellularLocation>
        <location evidence="1">Mitochondrion inner membrane</location>
        <topology evidence="1">Multi-pass membrane protein</topology>
    </subcellularLocation>
</comment>
<dbReference type="Proteomes" id="UP000825935">
    <property type="component" value="Chromosome 10"/>
</dbReference>
<keyword evidence="13" id="KW-0407">Ion channel</keyword>
<name>A0A8T2TVC0_CERRI</name>
<proteinExistence type="inferred from homology"/>
<evidence type="ECO:0000256" key="15">
    <source>
        <dbReference type="SAM" id="Phobius"/>
    </source>
</evidence>
<evidence type="ECO:0000256" key="3">
    <source>
        <dbReference type="ARBA" id="ARBA00022448"/>
    </source>
</evidence>
<evidence type="ECO:0000256" key="11">
    <source>
        <dbReference type="ARBA" id="ARBA00023128"/>
    </source>
</evidence>